<keyword evidence="2" id="KW-0472">Membrane</keyword>
<sequence length="146" mass="16047">MMVCWGKTMTEEQKTEFEQRRLAVMRAHIRNDPKHRKFRRKRRLAMARSVLGSIVALGVALVLIKSFILALEGQGAYARMVAPMLEGQAEGSILARALGPDPASTQIAAMVRPLFRDRSSPQTAGRAPVPLGVSQTDIAPEPEALQ</sequence>
<protein>
    <submittedName>
        <fullName evidence="3">Uncharacterized protein</fullName>
    </submittedName>
</protein>
<dbReference type="EMBL" id="QKZQ01000018">
    <property type="protein sequence ID" value="PZX38072.1"/>
    <property type="molecule type" value="Genomic_DNA"/>
</dbReference>
<comment type="caution">
    <text evidence="3">The sequence shown here is derived from an EMBL/GenBank/DDBJ whole genome shotgun (WGS) entry which is preliminary data.</text>
</comment>
<dbReference type="AlphaFoldDB" id="A0A2W7RJH8"/>
<accession>A0A2W7RJH8</accession>
<proteinExistence type="predicted"/>
<feature type="transmembrane region" description="Helical" evidence="2">
    <location>
        <begin position="44"/>
        <end position="64"/>
    </location>
</feature>
<evidence type="ECO:0000313" key="3">
    <source>
        <dbReference type="EMBL" id="PZX38072.1"/>
    </source>
</evidence>
<dbReference type="Proteomes" id="UP000249364">
    <property type="component" value="Unassembled WGS sequence"/>
</dbReference>
<evidence type="ECO:0000313" key="4">
    <source>
        <dbReference type="Proteomes" id="UP000249364"/>
    </source>
</evidence>
<feature type="region of interest" description="Disordered" evidence="1">
    <location>
        <begin position="115"/>
        <end position="146"/>
    </location>
</feature>
<keyword evidence="2" id="KW-0812">Transmembrane</keyword>
<keyword evidence="4" id="KW-1185">Reference proteome</keyword>
<name>A0A2W7RJH8_9RHOB</name>
<evidence type="ECO:0000256" key="2">
    <source>
        <dbReference type="SAM" id="Phobius"/>
    </source>
</evidence>
<gene>
    <name evidence="3" type="ORF">LY56_03091</name>
</gene>
<evidence type="ECO:0000256" key="1">
    <source>
        <dbReference type="SAM" id="MobiDB-lite"/>
    </source>
</evidence>
<reference evidence="3 4" key="1">
    <citation type="submission" date="2018-06" db="EMBL/GenBank/DDBJ databases">
        <title>Genomic Encyclopedia of Archaeal and Bacterial Type Strains, Phase II (KMG-II): from individual species to whole genera.</title>
        <authorList>
            <person name="Goeker M."/>
        </authorList>
    </citation>
    <scope>NUCLEOTIDE SEQUENCE [LARGE SCALE GENOMIC DNA]</scope>
    <source>
        <strain evidence="3 4">DSM 13087</strain>
    </source>
</reference>
<organism evidence="3 4">
    <name type="scientific">Roseinatronobacter thiooxidans</name>
    <dbReference type="NCBI Taxonomy" id="121821"/>
    <lineage>
        <taxon>Bacteria</taxon>
        <taxon>Pseudomonadati</taxon>
        <taxon>Pseudomonadota</taxon>
        <taxon>Alphaproteobacteria</taxon>
        <taxon>Rhodobacterales</taxon>
        <taxon>Paracoccaceae</taxon>
        <taxon>Roseinatronobacter</taxon>
    </lineage>
</organism>
<keyword evidence="2" id="KW-1133">Transmembrane helix</keyword>